<organism evidence="1 4">
    <name type="scientific">Paraburkholderia bryophila</name>
    <dbReference type="NCBI Taxonomy" id="420952"/>
    <lineage>
        <taxon>Bacteria</taxon>
        <taxon>Pseudomonadati</taxon>
        <taxon>Pseudomonadota</taxon>
        <taxon>Betaproteobacteria</taxon>
        <taxon>Burkholderiales</taxon>
        <taxon>Burkholderiaceae</taxon>
        <taxon>Paraburkholderia</taxon>
    </lineage>
</organism>
<keyword evidence="3" id="KW-1185">Reference proteome</keyword>
<evidence type="ECO:0000313" key="3">
    <source>
        <dbReference type="Proteomes" id="UP000540929"/>
    </source>
</evidence>
<name>A0A7Y9WGC1_9BURK</name>
<sequence length="213" mass="23740">MTPAAASPTHGWVAGLRRFVRRADDVQCELCGALLLADHPHLFETAKRQLYCCCRACALLFGNQQNTRYRPVPRDAQWLTGFRMSDAQWGALAIPIDIAFFFHDSSAQRVVALYPGPAGGTQSLLRLDAWDELVADNPLLAQLEPDVEALLVNRSEGAREYYRVPIDQCYALTGVIRARWRGVSGGRQAWDAIHRFFAALKTHGRVPEGLLHA</sequence>
<comment type="caution">
    <text evidence="1">The sequence shown here is derived from an EMBL/GenBank/DDBJ whole genome shotgun (WGS) entry which is preliminary data.</text>
</comment>
<proteinExistence type="predicted"/>
<evidence type="ECO:0000313" key="1">
    <source>
        <dbReference type="EMBL" id="NYH20237.1"/>
    </source>
</evidence>
<reference evidence="3 4" key="1">
    <citation type="submission" date="2020-07" db="EMBL/GenBank/DDBJ databases">
        <title>Exploring microbial biodiversity for novel pathways involved in the catabolism of aromatic compounds derived from lignin.</title>
        <authorList>
            <person name="Elkins J."/>
        </authorList>
    </citation>
    <scope>NUCLEOTIDE SEQUENCE [LARGE SCALE GENOMIC DNA]</scope>
    <source>
        <strain evidence="1 4">H2C3B</strain>
        <strain evidence="2 3">H2C3C</strain>
    </source>
</reference>
<dbReference type="InterPro" id="IPR045991">
    <property type="entry name" value="DUF5947"/>
</dbReference>
<evidence type="ECO:0000313" key="4">
    <source>
        <dbReference type="Proteomes" id="UP000572540"/>
    </source>
</evidence>
<dbReference type="Proteomes" id="UP000572540">
    <property type="component" value="Unassembled WGS sequence"/>
</dbReference>
<protein>
    <submittedName>
        <fullName evidence="1">Uncharacterized protein</fullName>
    </submittedName>
</protein>
<evidence type="ECO:0000313" key="2">
    <source>
        <dbReference type="EMBL" id="NYH20735.1"/>
    </source>
</evidence>
<dbReference type="Proteomes" id="UP000540929">
    <property type="component" value="Unassembled WGS sequence"/>
</dbReference>
<dbReference type="AlphaFoldDB" id="A0A7Y9WGC1"/>
<gene>
    <name evidence="2" type="ORF">GGD40_000214</name>
    <name evidence="1" type="ORF">GGD41_007465</name>
</gene>
<accession>A0A7Y9WGC1</accession>
<dbReference type="RefSeq" id="WP_179704111.1">
    <property type="nucleotide sequence ID" value="NZ_JACCAS010000001.1"/>
</dbReference>
<dbReference type="EMBL" id="JACCAS010000001">
    <property type="protein sequence ID" value="NYH20735.1"/>
    <property type="molecule type" value="Genomic_DNA"/>
</dbReference>
<dbReference type="Pfam" id="PF19372">
    <property type="entry name" value="DUF5947"/>
    <property type="match status" value="1"/>
</dbReference>
<dbReference type="EMBL" id="JACCAU010000001">
    <property type="protein sequence ID" value="NYH20237.1"/>
    <property type="molecule type" value="Genomic_DNA"/>
</dbReference>